<evidence type="ECO:0000256" key="1">
    <source>
        <dbReference type="SAM" id="MobiDB-lite"/>
    </source>
</evidence>
<dbReference type="Gene3D" id="1.20.120.450">
    <property type="entry name" value="dinb family like domain"/>
    <property type="match status" value="1"/>
</dbReference>
<dbReference type="RefSeq" id="WP_390320174.1">
    <property type="nucleotide sequence ID" value="NZ_JBHSPB010000020.1"/>
</dbReference>
<proteinExistence type="predicted"/>
<evidence type="ECO:0000313" key="2">
    <source>
        <dbReference type="EMBL" id="MFC5723766.1"/>
    </source>
</evidence>
<comment type="caution">
    <text evidence="2">The sequence shown here is derived from an EMBL/GenBank/DDBJ whole genome shotgun (WGS) entry which is preliminary data.</text>
</comment>
<protein>
    <submittedName>
        <fullName evidence="2">DinB family protein</fullName>
    </submittedName>
</protein>
<feature type="region of interest" description="Disordered" evidence="1">
    <location>
        <begin position="171"/>
        <end position="203"/>
    </location>
</feature>
<dbReference type="InterPro" id="IPR034660">
    <property type="entry name" value="DinB/YfiT-like"/>
</dbReference>
<dbReference type="Pfam" id="PF04978">
    <property type="entry name" value="MST"/>
    <property type="match status" value="1"/>
</dbReference>
<accession>A0ABW0Z8X7</accession>
<evidence type="ECO:0000313" key="3">
    <source>
        <dbReference type="Proteomes" id="UP001596083"/>
    </source>
</evidence>
<organism evidence="2 3">
    <name type="scientific">Streptomyces gamaensis</name>
    <dbReference type="NCBI Taxonomy" id="1763542"/>
    <lineage>
        <taxon>Bacteria</taxon>
        <taxon>Bacillati</taxon>
        <taxon>Actinomycetota</taxon>
        <taxon>Actinomycetes</taxon>
        <taxon>Kitasatosporales</taxon>
        <taxon>Streptomycetaceae</taxon>
        <taxon>Streptomyces</taxon>
    </lineage>
</organism>
<dbReference type="SUPFAM" id="SSF109854">
    <property type="entry name" value="DinB/YfiT-like putative metalloenzymes"/>
    <property type="match status" value="1"/>
</dbReference>
<dbReference type="Proteomes" id="UP001596083">
    <property type="component" value="Unassembled WGS sequence"/>
</dbReference>
<dbReference type="EMBL" id="JBHSPB010000020">
    <property type="protein sequence ID" value="MFC5723766.1"/>
    <property type="molecule type" value="Genomic_DNA"/>
</dbReference>
<name>A0ABW0Z8X7_9ACTN</name>
<sequence>MPTHVIEKDPADERGTLLAFLDAQRGGIRRSVLGLTDEQALTVPSASELSLAGLLKHAISAEANWVEMAKGRARPVDEEAMKQFEQSFRPTGEETVAALLASWEEAAAETERFVRALPGLEETFALPPAPWFPQESRASMRWMLLHLIEELARHAGHADVIRESLDGRTAFSLVDQEQQERKEQEEQEEQQGQRGRQAASGRV</sequence>
<dbReference type="InterPro" id="IPR007061">
    <property type="entry name" value="MST-like"/>
</dbReference>
<reference evidence="3" key="1">
    <citation type="journal article" date="2019" name="Int. J. Syst. Evol. Microbiol.">
        <title>The Global Catalogue of Microorganisms (GCM) 10K type strain sequencing project: providing services to taxonomists for standard genome sequencing and annotation.</title>
        <authorList>
            <consortium name="The Broad Institute Genomics Platform"/>
            <consortium name="The Broad Institute Genome Sequencing Center for Infectious Disease"/>
            <person name="Wu L."/>
            <person name="Ma J."/>
        </authorList>
    </citation>
    <scope>NUCLEOTIDE SEQUENCE [LARGE SCALE GENOMIC DNA]</scope>
    <source>
        <strain evidence="3">CGMCC 4.7304</strain>
    </source>
</reference>
<gene>
    <name evidence="2" type="ORF">ACFP1Z_26735</name>
</gene>
<keyword evidence="3" id="KW-1185">Reference proteome</keyword>